<protein>
    <recommendedName>
        <fullName evidence="2">GYF domain-containing protein</fullName>
    </recommendedName>
</protein>
<dbReference type="SMART" id="SM00444">
    <property type="entry name" value="GYF"/>
    <property type="match status" value="1"/>
</dbReference>
<dbReference type="PaxDb" id="2903-EOD22944"/>
<evidence type="ECO:0000256" key="1">
    <source>
        <dbReference type="SAM" id="MobiDB-lite"/>
    </source>
</evidence>
<accession>A0A0D3JHF9</accession>
<reference evidence="4" key="1">
    <citation type="journal article" date="2013" name="Nature">
        <title>Pan genome of the phytoplankton Emiliania underpins its global distribution.</title>
        <authorList>
            <person name="Read B.A."/>
            <person name="Kegel J."/>
            <person name="Klute M.J."/>
            <person name="Kuo A."/>
            <person name="Lefebvre S.C."/>
            <person name="Maumus F."/>
            <person name="Mayer C."/>
            <person name="Miller J."/>
            <person name="Monier A."/>
            <person name="Salamov A."/>
            <person name="Young J."/>
            <person name="Aguilar M."/>
            <person name="Claverie J.M."/>
            <person name="Frickenhaus S."/>
            <person name="Gonzalez K."/>
            <person name="Herman E.K."/>
            <person name="Lin Y.C."/>
            <person name="Napier J."/>
            <person name="Ogata H."/>
            <person name="Sarno A.F."/>
            <person name="Shmutz J."/>
            <person name="Schroeder D."/>
            <person name="de Vargas C."/>
            <person name="Verret F."/>
            <person name="von Dassow P."/>
            <person name="Valentin K."/>
            <person name="Van de Peer Y."/>
            <person name="Wheeler G."/>
            <person name="Dacks J.B."/>
            <person name="Delwiche C.F."/>
            <person name="Dyhrman S.T."/>
            <person name="Glockner G."/>
            <person name="John U."/>
            <person name="Richards T."/>
            <person name="Worden A.Z."/>
            <person name="Zhang X."/>
            <person name="Grigoriev I.V."/>
            <person name="Allen A.E."/>
            <person name="Bidle K."/>
            <person name="Borodovsky M."/>
            <person name="Bowler C."/>
            <person name="Brownlee C."/>
            <person name="Cock J.M."/>
            <person name="Elias M."/>
            <person name="Gladyshev V.N."/>
            <person name="Groth M."/>
            <person name="Guda C."/>
            <person name="Hadaegh A."/>
            <person name="Iglesias-Rodriguez M.D."/>
            <person name="Jenkins J."/>
            <person name="Jones B.M."/>
            <person name="Lawson T."/>
            <person name="Leese F."/>
            <person name="Lindquist E."/>
            <person name="Lobanov A."/>
            <person name="Lomsadze A."/>
            <person name="Malik S.B."/>
            <person name="Marsh M.E."/>
            <person name="Mackinder L."/>
            <person name="Mock T."/>
            <person name="Mueller-Roeber B."/>
            <person name="Pagarete A."/>
            <person name="Parker M."/>
            <person name="Probert I."/>
            <person name="Quesneville H."/>
            <person name="Raines C."/>
            <person name="Rensing S.A."/>
            <person name="Riano-Pachon D.M."/>
            <person name="Richier S."/>
            <person name="Rokitta S."/>
            <person name="Shiraiwa Y."/>
            <person name="Soanes D.M."/>
            <person name="van der Giezen M."/>
            <person name="Wahlund T.M."/>
            <person name="Williams B."/>
            <person name="Wilson W."/>
            <person name="Wolfe G."/>
            <person name="Wurch L.L."/>
        </authorList>
    </citation>
    <scope>NUCLEOTIDE SEQUENCE</scope>
</reference>
<feature type="compositionally biased region" description="Pro residues" evidence="1">
    <location>
        <begin position="1"/>
        <end position="42"/>
    </location>
</feature>
<evidence type="ECO:0000313" key="3">
    <source>
        <dbReference type="EnsemblProtists" id="EOD22944"/>
    </source>
</evidence>
<name>A0A0D3JHF9_EMIH1</name>
<dbReference type="HOGENOM" id="CLU_1104449_0_0_1"/>
<dbReference type="Gene3D" id="3.30.1490.40">
    <property type="match status" value="1"/>
</dbReference>
<feature type="region of interest" description="Disordered" evidence="1">
    <location>
        <begin position="146"/>
        <end position="211"/>
    </location>
</feature>
<dbReference type="Proteomes" id="UP000013827">
    <property type="component" value="Unassembled WGS sequence"/>
</dbReference>
<keyword evidence="4" id="KW-1185">Reference proteome</keyword>
<sequence>MCQPPRQPPPPPHPPPPRQPPPPPHPPPPRQPPPPPHPPPGATPAAPAAAPPAAASAAAASPRETELANASLWFYLDDSGQLQGPFPAATLRGWLVGGWFQATTRVAPSFYGEVPADDEFEPVASLWTDPAAAAFVTAEGVAPEPAAAAEGGGVGPDRAAAAPKARPSPYDKGGGRGGAAAGRGGKGGKGGKGDSGGGKGGGKGGKGGKGFVPPHLLRYQAFASIGKGGFMGGGAMGHHEYGAPKHNAKGPK</sequence>
<dbReference type="Pfam" id="PF02213">
    <property type="entry name" value="GYF"/>
    <property type="match status" value="1"/>
</dbReference>
<feature type="domain" description="GYF" evidence="2">
    <location>
        <begin position="70"/>
        <end position="124"/>
    </location>
</feature>
<proteinExistence type="predicted"/>
<dbReference type="EnsemblProtists" id="EOD22944">
    <property type="protein sequence ID" value="EOD22944"/>
    <property type="gene ID" value="EMIHUDRAFT_432099"/>
</dbReference>
<evidence type="ECO:0000313" key="4">
    <source>
        <dbReference type="Proteomes" id="UP000013827"/>
    </source>
</evidence>
<dbReference type="OMA" id="CVHTCIK"/>
<dbReference type="PROSITE" id="PS50829">
    <property type="entry name" value="GYF"/>
    <property type="match status" value="1"/>
</dbReference>
<dbReference type="RefSeq" id="XP_005775373.1">
    <property type="nucleotide sequence ID" value="XM_005775316.1"/>
</dbReference>
<feature type="compositionally biased region" description="Low complexity" evidence="1">
    <location>
        <begin position="156"/>
        <end position="167"/>
    </location>
</feature>
<evidence type="ECO:0000259" key="2">
    <source>
        <dbReference type="PROSITE" id="PS50829"/>
    </source>
</evidence>
<dbReference type="InterPro" id="IPR003169">
    <property type="entry name" value="GYF"/>
</dbReference>
<reference evidence="3" key="2">
    <citation type="submission" date="2024-10" db="UniProtKB">
        <authorList>
            <consortium name="EnsemblProtists"/>
        </authorList>
    </citation>
    <scope>IDENTIFICATION</scope>
</reference>
<dbReference type="STRING" id="2903.R1EQ15"/>
<dbReference type="AlphaFoldDB" id="A0A0D3JHF9"/>
<feature type="compositionally biased region" description="Low complexity" evidence="1">
    <location>
        <begin position="43"/>
        <end position="62"/>
    </location>
</feature>
<organism evidence="3 4">
    <name type="scientific">Emiliania huxleyi (strain CCMP1516)</name>
    <dbReference type="NCBI Taxonomy" id="280463"/>
    <lineage>
        <taxon>Eukaryota</taxon>
        <taxon>Haptista</taxon>
        <taxon>Haptophyta</taxon>
        <taxon>Prymnesiophyceae</taxon>
        <taxon>Isochrysidales</taxon>
        <taxon>Noelaerhabdaceae</taxon>
        <taxon>Emiliania</taxon>
    </lineage>
</organism>
<dbReference type="SUPFAM" id="SSF55277">
    <property type="entry name" value="GYF domain"/>
    <property type="match status" value="1"/>
</dbReference>
<feature type="compositionally biased region" description="Gly residues" evidence="1">
    <location>
        <begin position="175"/>
        <end position="210"/>
    </location>
</feature>
<feature type="region of interest" description="Disordered" evidence="1">
    <location>
        <begin position="1"/>
        <end position="62"/>
    </location>
</feature>
<dbReference type="InterPro" id="IPR035445">
    <property type="entry name" value="GYF-like_dom_sf"/>
</dbReference>
<dbReference type="GeneID" id="17268491"/>
<dbReference type="KEGG" id="ehx:EMIHUDRAFT_432099"/>